<reference evidence="1" key="1">
    <citation type="submission" date="2022-06" db="EMBL/GenBank/DDBJ databases">
        <title>Phylogenomic reconstructions and comparative analyses of Kickxellomycotina fungi.</title>
        <authorList>
            <person name="Reynolds N.K."/>
            <person name="Stajich J.E."/>
            <person name="Barry K."/>
            <person name="Grigoriev I.V."/>
            <person name="Crous P."/>
            <person name="Smith M.E."/>
        </authorList>
    </citation>
    <scope>NUCLEOTIDE SEQUENCE</scope>
    <source>
        <strain evidence="1">RSA 2271</strain>
    </source>
</reference>
<sequence>PELEEQGGLTESEGNNENEEKTLEKAQKRKVVDESEDGEAPTSPPLHSSTSSSVGNRDQDVNDDRSDVSSVIDIEPPKKKKRKATTEANDQGPSAPRKEKAVAKKSRGGKTAGKMSDKNAATIANLKSYINKCGVRKVWSKVLAGMGPSDQIRYLKKTLEDLGMVGRPTLEKCKKIKAKRELQAEIESIDTGNIIGGLDETKPSLRRKARAAVYRRASVVEDDDE</sequence>
<dbReference type="EMBL" id="JAMZIH010003480">
    <property type="protein sequence ID" value="KAJ1676798.1"/>
    <property type="molecule type" value="Genomic_DNA"/>
</dbReference>
<gene>
    <name evidence="1" type="ORF">EV182_007483</name>
</gene>
<organism evidence="1 2">
    <name type="scientific">Spiromyces aspiralis</name>
    <dbReference type="NCBI Taxonomy" id="68401"/>
    <lineage>
        <taxon>Eukaryota</taxon>
        <taxon>Fungi</taxon>
        <taxon>Fungi incertae sedis</taxon>
        <taxon>Zoopagomycota</taxon>
        <taxon>Kickxellomycotina</taxon>
        <taxon>Kickxellomycetes</taxon>
        <taxon>Kickxellales</taxon>
        <taxon>Kickxellaceae</taxon>
        <taxon>Spiromyces</taxon>
    </lineage>
</organism>
<keyword evidence="2" id="KW-1185">Reference proteome</keyword>
<feature type="non-terminal residue" evidence="1">
    <location>
        <position position="1"/>
    </location>
</feature>
<protein>
    <submittedName>
        <fullName evidence="1">Uncharacterized protein</fullName>
    </submittedName>
</protein>
<name>A0ACC1HJQ9_9FUNG</name>
<comment type="caution">
    <text evidence="1">The sequence shown here is derived from an EMBL/GenBank/DDBJ whole genome shotgun (WGS) entry which is preliminary data.</text>
</comment>
<evidence type="ECO:0000313" key="2">
    <source>
        <dbReference type="Proteomes" id="UP001145114"/>
    </source>
</evidence>
<proteinExistence type="predicted"/>
<accession>A0ACC1HJQ9</accession>
<feature type="non-terminal residue" evidence="1">
    <location>
        <position position="225"/>
    </location>
</feature>
<evidence type="ECO:0000313" key="1">
    <source>
        <dbReference type="EMBL" id="KAJ1676798.1"/>
    </source>
</evidence>
<dbReference type="Proteomes" id="UP001145114">
    <property type="component" value="Unassembled WGS sequence"/>
</dbReference>